<dbReference type="PANTHER" id="PTHR22911">
    <property type="entry name" value="ACYL-MALONYL CONDENSING ENZYME-RELATED"/>
    <property type="match status" value="1"/>
</dbReference>
<keyword evidence="9" id="KW-1185">Reference proteome</keyword>
<evidence type="ECO:0000256" key="1">
    <source>
        <dbReference type="ARBA" id="ARBA00004141"/>
    </source>
</evidence>
<feature type="transmembrane region" description="Helical" evidence="6">
    <location>
        <begin position="96"/>
        <end position="113"/>
    </location>
</feature>
<dbReference type="STRING" id="83401.SAMN05421742_104221"/>
<feature type="transmembrane region" description="Helical" evidence="6">
    <location>
        <begin position="119"/>
        <end position="140"/>
    </location>
</feature>
<dbReference type="AlphaFoldDB" id="A0A1G7ZUD4"/>
<dbReference type="PANTHER" id="PTHR22911:SF6">
    <property type="entry name" value="SOLUTE CARRIER FAMILY 35 MEMBER G1"/>
    <property type="match status" value="1"/>
</dbReference>
<keyword evidence="4 6" id="KW-1133">Transmembrane helix</keyword>
<protein>
    <submittedName>
        <fullName evidence="8">Permease of the drug/metabolite transporter (DMT) superfamily</fullName>
    </submittedName>
</protein>
<reference evidence="9" key="1">
    <citation type="submission" date="2016-10" db="EMBL/GenBank/DDBJ databases">
        <authorList>
            <person name="Varghese N."/>
            <person name="Submissions S."/>
        </authorList>
    </citation>
    <scope>NUCLEOTIDE SEQUENCE [LARGE SCALE GENOMIC DNA]</scope>
    <source>
        <strain evidence="9">930I</strain>
    </source>
</reference>
<dbReference type="Gene3D" id="1.10.3730.20">
    <property type="match status" value="1"/>
</dbReference>
<feature type="transmembrane region" description="Helical" evidence="6">
    <location>
        <begin position="27"/>
        <end position="45"/>
    </location>
</feature>
<feature type="domain" description="EamA" evidence="7">
    <location>
        <begin position="26"/>
        <end position="163"/>
    </location>
</feature>
<feature type="transmembrane region" description="Helical" evidence="6">
    <location>
        <begin position="65"/>
        <end position="84"/>
    </location>
</feature>
<keyword evidence="5 6" id="KW-0472">Membrane</keyword>
<proteinExistence type="inferred from homology"/>
<gene>
    <name evidence="8" type="ORF">SAMN05421742_104221</name>
</gene>
<accession>A0A1G7ZUD4</accession>
<feature type="transmembrane region" description="Helical" evidence="6">
    <location>
        <begin position="202"/>
        <end position="224"/>
    </location>
</feature>
<dbReference type="OrthoDB" id="9815809at2"/>
<evidence type="ECO:0000256" key="2">
    <source>
        <dbReference type="ARBA" id="ARBA00009853"/>
    </source>
</evidence>
<evidence type="ECO:0000256" key="4">
    <source>
        <dbReference type="ARBA" id="ARBA00022989"/>
    </source>
</evidence>
<dbReference type="EMBL" id="FNCV01000004">
    <property type="protein sequence ID" value="SDH12217.1"/>
    <property type="molecule type" value="Genomic_DNA"/>
</dbReference>
<dbReference type="Proteomes" id="UP000217076">
    <property type="component" value="Unassembled WGS sequence"/>
</dbReference>
<name>A0A1G7ZUD4_9PROT</name>
<keyword evidence="3 6" id="KW-0812">Transmembrane</keyword>
<feature type="transmembrane region" description="Helical" evidence="6">
    <location>
        <begin position="149"/>
        <end position="166"/>
    </location>
</feature>
<sequence>MSRPPLTHRLTHRWLDRWASLPSNLKGALWMVGATLAFAVMAALIKHLGQGGGGPALHGFEIAFFRALFGLAVLLPFLVPQVAGHRLRIGQWRLHGLRAVLGSGAMLLFFHAITATELALAISLSYARTLFLILLAAVFLGEVVRWRRATATVVGFVGVLIVLDPSGDTDPAALAALASAALVAGAMACIKRLSDSQAPLVILTLFAVPAVIVSAGPAALVWAWPSPAQWPLLGLVGGLGSLGQYAVIRAMQSGEATAVAPFDYTQILFVTVLGLLFFDETPSANMLLGTAVIIGATLYIALREARLKRHARPPASPPAPPPTP</sequence>
<dbReference type="InterPro" id="IPR000620">
    <property type="entry name" value="EamA_dom"/>
</dbReference>
<feature type="transmembrane region" description="Helical" evidence="6">
    <location>
        <begin position="284"/>
        <end position="302"/>
    </location>
</feature>
<feature type="transmembrane region" description="Helical" evidence="6">
    <location>
        <begin position="172"/>
        <end position="190"/>
    </location>
</feature>
<comment type="subcellular location">
    <subcellularLocation>
        <location evidence="1">Membrane</location>
        <topology evidence="1">Multi-pass membrane protein</topology>
    </subcellularLocation>
</comment>
<dbReference type="GO" id="GO:0016020">
    <property type="term" value="C:membrane"/>
    <property type="evidence" value="ECO:0007669"/>
    <property type="project" value="UniProtKB-SubCell"/>
</dbReference>
<dbReference type="RefSeq" id="WP_092618071.1">
    <property type="nucleotide sequence ID" value="NZ_FNCV01000004.1"/>
</dbReference>
<feature type="transmembrane region" description="Helical" evidence="6">
    <location>
        <begin position="260"/>
        <end position="278"/>
    </location>
</feature>
<dbReference type="InterPro" id="IPR037185">
    <property type="entry name" value="EmrE-like"/>
</dbReference>
<evidence type="ECO:0000313" key="9">
    <source>
        <dbReference type="Proteomes" id="UP000217076"/>
    </source>
</evidence>
<evidence type="ECO:0000256" key="5">
    <source>
        <dbReference type="ARBA" id="ARBA00023136"/>
    </source>
</evidence>
<feature type="domain" description="EamA" evidence="7">
    <location>
        <begin position="172"/>
        <end position="300"/>
    </location>
</feature>
<dbReference type="SUPFAM" id="SSF103481">
    <property type="entry name" value="Multidrug resistance efflux transporter EmrE"/>
    <property type="match status" value="2"/>
</dbReference>
<evidence type="ECO:0000313" key="8">
    <source>
        <dbReference type="EMBL" id="SDH12217.1"/>
    </source>
</evidence>
<evidence type="ECO:0000256" key="3">
    <source>
        <dbReference type="ARBA" id="ARBA00022692"/>
    </source>
</evidence>
<dbReference type="Pfam" id="PF00892">
    <property type="entry name" value="EamA"/>
    <property type="match status" value="2"/>
</dbReference>
<organism evidence="8 9">
    <name type="scientific">Roseospirillum parvum</name>
    <dbReference type="NCBI Taxonomy" id="83401"/>
    <lineage>
        <taxon>Bacteria</taxon>
        <taxon>Pseudomonadati</taxon>
        <taxon>Pseudomonadota</taxon>
        <taxon>Alphaproteobacteria</taxon>
        <taxon>Rhodospirillales</taxon>
        <taxon>Rhodospirillaceae</taxon>
        <taxon>Roseospirillum</taxon>
    </lineage>
</organism>
<evidence type="ECO:0000256" key="6">
    <source>
        <dbReference type="SAM" id="Phobius"/>
    </source>
</evidence>
<comment type="similarity">
    <text evidence="2">Belongs to the drug/metabolite transporter (DMT) superfamily. 10 TMS drug/metabolite exporter (DME) (TC 2.A.7.3) family.</text>
</comment>
<evidence type="ECO:0000259" key="7">
    <source>
        <dbReference type="Pfam" id="PF00892"/>
    </source>
</evidence>
<feature type="transmembrane region" description="Helical" evidence="6">
    <location>
        <begin position="230"/>
        <end position="248"/>
    </location>
</feature>